<dbReference type="EMBL" id="JAUFPN010000309">
    <property type="protein sequence ID" value="MDN3568864.1"/>
    <property type="molecule type" value="Genomic_DNA"/>
</dbReference>
<protein>
    <submittedName>
        <fullName evidence="1">Uncharacterized protein</fullName>
    </submittedName>
</protein>
<sequence length="177" mass="19452">MAQAQGYQFRCPAPGTVVEQSTGSRLAYRGPDANDPMVCTMANGERRAFGYWAAGSPFYRSGRTQLARLVSGSVGPASKEERLDYFSLGRDSNSVHFYEAWRVAGTGPVQVVAGTFDTLRLERRVQIQNTAFSYTETVWLDRASGAPVKVQVDHLNGFMAPSLTSWEATEVRTRTTG</sequence>
<dbReference type="RefSeq" id="WP_290320986.1">
    <property type="nucleotide sequence ID" value="NZ_JAUFPN010000309.1"/>
</dbReference>
<organism evidence="1 2">
    <name type="scientific">Paeniroseomonas aquatica</name>
    <dbReference type="NCBI Taxonomy" id="373043"/>
    <lineage>
        <taxon>Bacteria</taxon>
        <taxon>Pseudomonadati</taxon>
        <taxon>Pseudomonadota</taxon>
        <taxon>Alphaproteobacteria</taxon>
        <taxon>Acetobacterales</taxon>
        <taxon>Acetobacteraceae</taxon>
        <taxon>Paeniroseomonas</taxon>
    </lineage>
</organism>
<proteinExistence type="predicted"/>
<evidence type="ECO:0000313" key="2">
    <source>
        <dbReference type="Proteomes" id="UP001529369"/>
    </source>
</evidence>
<comment type="caution">
    <text evidence="1">The sequence shown here is derived from an EMBL/GenBank/DDBJ whole genome shotgun (WGS) entry which is preliminary data.</text>
</comment>
<accession>A0ABT8AGJ7</accession>
<keyword evidence="2" id="KW-1185">Reference proteome</keyword>
<gene>
    <name evidence="1" type="ORF">QWZ14_31180</name>
</gene>
<evidence type="ECO:0000313" key="1">
    <source>
        <dbReference type="EMBL" id="MDN3568864.1"/>
    </source>
</evidence>
<reference evidence="2" key="1">
    <citation type="journal article" date="2019" name="Int. J. Syst. Evol. Microbiol.">
        <title>The Global Catalogue of Microorganisms (GCM) 10K type strain sequencing project: providing services to taxonomists for standard genome sequencing and annotation.</title>
        <authorList>
            <consortium name="The Broad Institute Genomics Platform"/>
            <consortium name="The Broad Institute Genome Sequencing Center for Infectious Disease"/>
            <person name="Wu L."/>
            <person name="Ma J."/>
        </authorList>
    </citation>
    <scope>NUCLEOTIDE SEQUENCE [LARGE SCALE GENOMIC DNA]</scope>
    <source>
        <strain evidence="2">CECT 7131</strain>
    </source>
</reference>
<name>A0ABT8AGJ7_9PROT</name>
<dbReference type="Proteomes" id="UP001529369">
    <property type="component" value="Unassembled WGS sequence"/>
</dbReference>